<sequence>MSYNFPVYLERHGMTSVDLIASCWTSAGAAAPCTDDERSPVSIRERVEAVSAAGFAGFGIQHMDLAVVRDSIGYGEFRKILDGNGISIVEVEFLEDWFTDGPERVESDASRAELLRAAEVLGARVLKTGGKFHRDEFDAERLAPHFAKLAEDASNAGTMVGIEPAPFREIQTPQQAMAVIELADHLAGGLYIDIWHTERLDVDFAYIRSIPGNRIVGVEIDDADAEIRGSLLDDTVNNRRFPGEGIFDIPEFVSAVKSTGYSGPWAVELISAEVRSMSVREATRRAFSTTRTFVD</sequence>
<evidence type="ECO:0000313" key="2">
    <source>
        <dbReference type="EMBL" id="MCZ4519341.1"/>
    </source>
</evidence>
<dbReference type="Proteomes" id="UP001081071">
    <property type="component" value="Unassembled WGS sequence"/>
</dbReference>
<reference evidence="2" key="1">
    <citation type="submission" date="2022-12" db="EMBL/GenBank/DDBJ databases">
        <authorList>
            <person name="Krivoruchko A.V."/>
            <person name="Elkin A."/>
        </authorList>
    </citation>
    <scope>NUCLEOTIDE SEQUENCE</scope>
    <source>
        <strain evidence="2">IEGM 1391</strain>
    </source>
</reference>
<evidence type="ECO:0000259" key="1">
    <source>
        <dbReference type="Pfam" id="PF01261"/>
    </source>
</evidence>
<dbReference type="Gene3D" id="3.20.20.150">
    <property type="entry name" value="Divalent-metal-dependent TIM barrel enzymes"/>
    <property type="match status" value="1"/>
</dbReference>
<dbReference type="RefSeq" id="WP_269604655.1">
    <property type="nucleotide sequence ID" value="NZ_JAPWIJ010000005.1"/>
</dbReference>
<dbReference type="SUPFAM" id="SSF51658">
    <property type="entry name" value="Xylose isomerase-like"/>
    <property type="match status" value="1"/>
</dbReference>
<name>A0ABT4MEB1_9NOCA</name>
<dbReference type="GO" id="GO:0016853">
    <property type="term" value="F:isomerase activity"/>
    <property type="evidence" value="ECO:0007669"/>
    <property type="project" value="UniProtKB-KW"/>
</dbReference>
<evidence type="ECO:0000313" key="3">
    <source>
        <dbReference type="Proteomes" id="UP001081071"/>
    </source>
</evidence>
<proteinExistence type="predicted"/>
<dbReference type="InterPro" id="IPR036237">
    <property type="entry name" value="Xyl_isomerase-like_sf"/>
</dbReference>
<dbReference type="PANTHER" id="PTHR12110:SF48">
    <property type="entry name" value="BLL3656 PROTEIN"/>
    <property type="match status" value="1"/>
</dbReference>
<dbReference type="InterPro" id="IPR050312">
    <property type="entry name" value="IolE/XylAMocC-like"/>
</dbReference>
<dbReference type="EMBL" id="JAPWIJ010000005">
    <property type="protein sequence ID" value="MCZ4519341.1"/>
    <property type="molecule type" value="Genomic_DNA"/>
</dbReference>
<accession>A0ABT4MEB1</accession>
<dbReference type="PANTHER" id="PTHR12110">
    <property type="entry name" value="HYDROXYPYRUVATE ISOMERASE"/>
    <property type="match status" value="1"/>
</dbReference>
<gene>
    <name evidence="2" type="ORF">O4220_12520</name>
</gene>
<comment type="caution">
    <text evidence="2">The sequence shown here is derived from an EMBL/GenBank/DDBJ whole genome shotgun (WGS) entry which is preliminary data.</text>
</comment>
<keyword evidence="3" id="KW-1185">Reference proteome</keyword>
<keyword evidence="2" id="KW-0413">Isomerase</keyword>
<organism evidence="2 3">
    <name type="scientific">Rhodococcus ruber</name>
    <dbReference type="NCBI Taxonomy" id="1830"/>
    <lineage>
        <taxon>Bacteria</taxon>
        <taxon>Bacillati</taxon>
        <taxon>Actinomycetota</taxon>
        <taxon>Actinomycetes</taxon>
        <taxon>Mycobacteriales</taxon>
        <taxon>Nocardiaceae</taxon>
        <taxon>Rhodococcus</taxon>
    </lineage>
</organism>
<protein>
    <submittedName>
        <fullName evidence="2">Sugar phosphate isomerase/epimerase</fullName>
    </submittedName>
</protein>
<feature type="domain" description="Xylose isomerase-like TIM barrel" evidence="1">
    <location>
        <begin position="47"/>
        <end position="273"/>
    </location>
</feature>
<dbReference type="Pfam" id="PF01261">
    <property type="entry name" value="AP_endonuc_2"/>
    <property type="match status" value="1"/>
</dbReference>
<dbReference type="InterPro" id="IPR013022">
    <property type="entry name" value="Xyl_isomerase-like_TIM-brl"/>
</dbReference>